<organism evidence="8 9">
    <name type="scientific">Simiduia agarivorans (strain DSM 21679 / JCM 13881 / BCRC 17597 / SA1)</name>
    <dbReference type="NCBI Taxonomy" id="1117647"/>
    <lineage>
        <taxon>Bacteria</taxon>
        <taxon>Pseudomonadati</taxon>
        <taxon>Pseudomonadota</taxon>
        <taxon>Gammaproteobacteria</taxon>
        <taxon>Cellvibrionales</taxon>
        <taxon>Cellvibrionaceae</taxon>
        <taxon>Simiduia</taxon>
    </lineage>
</organism>
<dbReference type="SUPFAM" id="SSF53092">
    <property type="entry name" value="Creatinase/prolidase N-terminal domain"/>
    <property type="match status" value="1"/>
</dbReference>
<feature type="domain" description="Peptidase M24" evidence="5">
    <location>
        <begin position="316"/>
        <end position="530"/>
    </location>
</feature>
<dbReference type="Gene3D" id="3.90.230.10">
    <property type="entry name" value="Creatinase/methionine aminopeptidase superfamily"/>
    <property type="match status" value="1"/>
</dbReference>
<dbReference type="CDD" id="cd01085">
    <property type="entry name" value="APP"/>
    <property type="match status" value="1"/>
</dbReference>
<gene>
    <name evidence="8" type="ordered locus">M5M_18995</name>
</gene>
<dbReference type="InterPro" id="IPR029149">
    <property type="entry name" value="Creatin/AminoP/Spt16_N"/>
</dbReference>
<dbReference type="Pfam" id="PF01321">
    <property type="entry name" value="Creatinase_N"/>
    <property type="match status" value="1"/>
</dbReference>
<evidence type="ECO:0000313" key="8">
    <source>
        <dbReference type="EMBL" id="AFV00928.1"/>
    </source>
</evidence>
<dbReference type="RefSeq" id="WP_015049078.1">
    <property type="nucleotide sequence ID" value="NC_018868.3"/>
</dbReference>
<dbReference type="GO" id="GO:0070006">
    <property type="term" value="F:metalloaminopeptidase activity"/>
    <property type="evidence" value="ECO:0007669"/>
    <property type="project" value="InterPro"/>
</dbReference>
<dbReference type="InterPro" id="IPR032416">
    <property type="entry name" value="Peptidase_M24_C"/>
</dbReference>
<dbReference type="EMBL" id="CP003746">
    <property type="protein sequence ID" value="AFV00928.1"/>
    <property type="molecule type" value="Genomic_DNA"/>
</dbReference>
<feature type="domain" description="Creatinase N-terminal" evidence="6">
    <location>
        <begin position="14"/>
        <end position="144"/>
    </location>
</feature>
<evidence type="ECO:0000256" key="3">
    <source>
        <dbReference type="ARBA" id="ARBA00022801"/>
    </source>
</evidence>
<dbReference type="SUPFAM" id="SSF55920">
    <property type="entry name" value="Creatinase/aminopeptidase"/>
    <property type="match status" value="1"/>
</dbReference>
<dbReference type="STRING" id="1117647.M5M_18995"/>
<dbReference type="Gene3D" id="3.40.350.10">
    <property type="entry name" value="Creatinase/prolidase N-terminal domain"/>
    <property type="match status" value="2"/>
</dbReference>
<sequence>MSQSRTQSNVIQTRLDAVRKSLKAAGVQAYIQPRADEYLGEYVPAYNERLLWLSGFTGSAGYAVVLEQGAGIFTDGRYTIQVRNQAPADCFSYESLTDTDLADWLADQLPKGAALGYDPRMHTATWARATAAALTKRGLSLVPLNTNPVDANWHDRPAPEANPVTLFSHASAGATSVEKRQRIGKLLTREGVDVAMITAPDSIAWLLNLRGQDIPCMPVVLGSALLYANGDLIFFTDLKKIVPGAAAHVGEGVSFRAEAELASAIGQLRGLSVLADPEQSNAWCIQQASAAGAKVVEGADPVAIPKAAKNEAELAGMREAHLRDGVAVCRFLAWLDAEVDAGRFHDEAALADQLLRFRKQLPEFRDSSFDTISAAGANAAMCHYNHLNGTPALLPNNSLYLVDSGAQYPDGTTDITRTVAIGEVTEDMQRMVTLVLKGHIALDTARFPKGTCGQQLDALARQFLWAEGFDYDHGTGHGVGHFLSVHEGPQRISKAASRVPLMPGMVCSNEPGYYRDHAFGIRLENLVAVRPCAALAGAEREIYEFEALTMVPMDTRLFLTSLMTDAEIQWVNDYHQRVRAAMAPRLQGDEATLAWLERATRPL</sequence>
<dbReference type="GO" id="GO:0005737">
    <property type="term" value="C:cytoplasm"/>
    <property type="evidence" value="ECO:0007669"/>
    <property type="project" value="UniProtKB-ARBA"/>
</dbReference>
<keyword evidence="3" id="KW-0378">Hydrolase</keyword>
<evidence type="ECO:0000259" key="5">
    <source>
        <dbReference type="Pfam" id="PF00557"/>
    </source>
</evidence>
<dbReference type="InterPro" id="IPR050422">
    <property type="entry name" value="X-Pro_aminopeptidase_P"/>
</dbReference>
<dbReference type="InterPro" id="IPR000587">
    <property type="entry name" value="Creatinase_N"/>
</dbReference>
<keyword evidence="9" id="KW-1185">Reference proteome</keyword>
<name>K4L3Y8_SIMAS</name>
<dbReference type="GO" id="GO:0046872">
    <property type="term" value="F:metal ion binding"/>
    <property type="evidence" value="ECO:0007669"/>
    <property type="project" value="UniProtKB-KW"/>
</dbReference>
<dbReference type="Pfam" id="PF16188">
    <property type="entry name" value="Peptidase_M24_C"/>
    <property type="match status" value="1"/>
</dbReference>
<keyword evidence="2" id="KW-0479">Metal-binding</keyword>
<dbReference type="Pfam" id="PF00557">
    <property type="entry name" value="Peptidase_M24"/>
    <property type="match status" value="1"/>
</dbReference>
<dbReference type="HOGENOM" id="CLU_011781_2_1_6"/>
<reference evidence="8 9" key="1">
    <citation type="journal article" date="2013" name="Genome Announc.">
        <title>Complete genome sequence of Simiduia agarivorans SA1(T), a marine bacterium able to degrade a variety of polysaccharides.</title>
        <authorList>
            <person name="Lin S.Y."/>
            <person name="Shieh W.Y."/>
            <person name="Chen J.S."/>
            <person name="Tang S.L."/>
        </authorList>
    </citation>
    <scope>NUCLEOTIDE SEQUENCE [LARGE SCALE GENOMIC DNA]</scope>
    <source>
        <strain evidence="9">DSM 21679 / JCM 13881 / BCRC 17597 / SA1</strain>
    </source>
</reference>
<dbReference type="PANTHER" id="PTHR43763:SF6">
    <property type="entry name" value="XAA-PRO AMINOPEPTIDASE 1"/>
    <property type="match status" value="1"/>
</dbReference>
<evidence type="ECO:0000259" key="7">
    <source>
        <dbReference type="Pfam" id="PF16188"/>
    </source>
</evidence>
<dbReference type="AlphaFoldDB" id="K4L3Y8"/>
<comment type="similarity">
    <text evidence="1">Belongs to the peptidase M24B family.</text>
</comment>
<evidence type="ECO:0000259" key="6">
    <source>
        <dbReference type="Pfam" id="PF01321"/>
    </source>
</evidence>
<dbReference type="eggNOG" id="COG0006">
    <property type="taxonomic scope" value="Bacteria"/>
</dbReference>
<dbReference type="KEGG" id="saga:M5M_18995"/>
<protein>
    <submittedName>
        <fullName evidence="8">Peptidase M24</fullName>
    </submittedName>
</protein>
<dbReference type="OrthoDB" id="9806388at2"/>
<dbReference type="Proteomes" id="UP000000466">
    <property type="component" value="Chromosome"/>
</dbReference>
<dbReference type="PANTHER" id="PTHR43763">
    <property type="entry name" value="XAA-PRO AMINOPEPTIDASE 1"/>
    <property type="match status" value="1"/>
</dbReference>
<evidence type="ECO:0000313" key="9">
    <source>
        <dbReference type="Proteomes" id="UP000000466"/>
    </source>
</evidence>
<proteinExistence type="inferred from homology"/>
<accession>K4L3Y8</accession>
<dbReference type="FunFam" id="3.90.230.10:FF:000007">
    <property type="entry name" value="Xaa-Pro aminopeptidase P"/>
    <property type="match status" value="1"/>
</dbReference>
<dbReference type="InterPro" id="IPR036005">
    <property type="entry name" value="Creatinase/aminopeptidase-like"/>
</dbReference>
<evidence type="ECO:0000256" key="1">
    <source>
        <dbReference type="ARBA" id="ARBA00008766"/>
    </source>
</evidence>
<dbReference type="InterPro" id="IPR000994">
    <property type="entry name" value="Pept_M24"/>
</dbReference>
<dbReference type="InterPro" id="IPR033740">
    <property type="entry name" value="Pept_M24B"/>
</dbReference>
<evidence type="ECO:0000256" key="4">
    <source>
        <dbReference type="ARBA" id="ARBA00023211"/>
    </source>
</evidence>
<keyword evidence="4" id="KW-0464">Manganese</keyword>
<feature type="domain" description="Peptidase M24 C-terminal" evidence="7">
    <location>
        <begin position="542"/>
        <end position="603"/>
    </location>
</feature>
<evidence type="ECO:0000256" key="2">
    <source>
        <dbReference type="ARBA" id="ARBA00022723"/>
    </source>
</evidence>
<dbReference type="Pfam" id="PF16189">
    <property type="entry name" value="Creatinase_N_2"/>
    <property type="match status" value="1"/>
</dbReference>